<organism evidence="1 2">
    <name type="scientific">Piscinibacter terrae</name>
    <dbReference type="NCBI Taxonomy" id="2496871"/>
    <lineage>
        <taxon>Bacteria</taxon>
        <taxon>Pseudomonadati</taxon>
        <taxon>Pseudomonadota</taxon>
        <taxon>Betaproteobacteria</taxon>
        <taxon>Burkholderiales</taxon>
        <taxon>Sphaerotilaceae</taxon>
        <taxon>Piscinibacter</taxon>
    </lineage>
</organism>
<reference evidence="1 2" key="1">
    <citation type="submission" date="2018-08" db="EMBL/GenBank/DDBJ databases">
        <authorList>
            <person name="Khan S.A."/>
            <person name="Jeon C.O."/>
            <person name="Chun B.H."/>
            <person name="Jeong S.E."/>
        </authorList>
    </citation>
    <scope>NUCLEOTIDE SEQUENCE [LARGE SCALE GENOMIC DNA]</scope>
    <source>
        <strain evidence="1 2">S-16</strain>
    </source>
</reference>
<protein>
    <submittedName>
        <fullName evidence="1">Uncharacterized protein</fullName>
    </submittedName>
</protein>
<dbReference type="Gene3D" id="2.60.120.260">
    <property type="entry name" value="Galactose-binding domain-like"/>
    <property type="match status" value="1"/>
</dbReference>
<dbReference type="EMBL" id="QUSW01000003">
    <property type="protein sequence ID" value="RQP24245.1"/>
    <property type="molecule type" value="Genomic_DNA"/>
</dbReference>
<comment type="caution">
    <text evidence="1">The sequence shown here is derived from an EMBL/GenBank/DDBJ whole genome shotgun (WGS) entry which is preliminary data.</text>
</comment>
<sequence>MELAMNLKVLVAAPVVAFLVMANAAEMKRPEGWSWTAQSSSEAHNVYDMGLDEQVLYQGQRSLTLRGTNQTDISYSAAMQYVSSKGYQGKKVRFSGMLRTSGIDNWAGIWVRSDSVGHDVFSGDIPPPGMGSTQALSQWTPVSVVVLVGPQDSQIAMGLGLVGNGQAWLSDLKFEMVDDTVPVTTTRPAIDLAKYKKWVSQRQARAFEGPDRALPHNLELKTE</sequence>
<dbReference type="Proteomes" id="UP000267464">
    <property type="component" value="Unassembled WGS sequence"/>
</dbReference>
<proteinExistence type="predicted"/>
<accession>A0A3N7JZM7</accession>
<reference evidence="1 2" key="2">
    <citation type="submission" date="2018-12" db="EMBL/GenBank/DDBJ databases">
        <title>Rhizobacter gummiphilus sp. nov., a rubber-degrading bacterium isolated from the soil of a botanical garden in Japan.</title>
        <authorList>
            <person name="Shunsuke S.S."/>
        </authorList>
    </citation>
    <scope>NUCLEOTIDE SEQUENCE [LARGE SCALE GENOMIC DNA]</scope>
    <source>
        <strain evidence="1 2">S-16</strain>
    </source>
</reference>
<evidence type="ECO:0000313" key="2">
    <source>
        <dbReference type="Proteomes" id="UP000267464"/>
    </source>
</evidence>
<dbReference type="AlphaFoldDB" id="A0A3N7JZM7"/>
<gene>
    <name evidence="1" type="ORF">DZC73_13105</name>
</gene>
<name>A0A3N7JZM7_9BURK</name>
<keyword evidence="2" id="KW-1185">Reference proteome</keyword>
<evidence type="ECO:0000313" key="1">
    <source>
        <dbReference type="EMBL" id="RQP24245.1"/>
    </source>
</evidence>